<gene>
    <name evidence="1" type="ORF">AMORRO_LOCUS15517</name>
</gene>
<dbReference type="Proteomes" id="UP000789342">
    <property type="component" value="Unassembled WGS sequence"/>
</dbReference>
<accession>A0A9N9NSZ3</accession>
<proteinExistence type="predicted"/>
<dbReference type="EMBL" id="CAJVPV010037196">
    <property type="protein sequence ID" value="CAG8754556.1"/>
    <property type="molecule type" value="Genomic_DNA"/>
</dbReference>
<organism evidence="1 2">
    <name type="scientific">Acaulospora morrowiae</name>
    <dbReference type="NCBI Taxonomy" id="94023"/>
    <lineage>
        <taxon>Eukaryota</taxon>
        <taxon>Fungi</taxon>
        <taxon>Fungi incertae sedis</taxon>
        <taxon>Mucoromycota</taxon>
        <taxon>Glomeromycotina</taxon>
        <taxon>Glomeromycetes</taxon>
        <taxon>Diversisporales</taxon>
        <taxon>Acaulosporaceae</taxon>
        <taxon>Acaulospora</taxon>
    </lineage>
</organism>
<dbReference type="AlphaFoldDB" id="A0A9N9NSZ3"/>
<feature type="non-terminal residue" evidence="1">
    <location>
        <position position="1"/>
    </location>
</feature>
<name>A0A9N9NSZ3_9GLOM</name>
<protein>
    <submittedName>
        <fullName evidence="1">18800_t:CDS:1</fullName>
    </submittedName>
</protein>
<evidence type="ECO:0000313" key="2">
    <source>
        <dbReference type="Proteomes" id="UP000789342"/>
    </source>
</evidence>
<sequence length="48" mass="4888">DLAIASPPLELSSALSCILTSSGSESRSISSHISTSGIDLASLIELEE</sequence>
<evidence type="ECO:0000313" key="1">
    <source>
        <dbReference type="EMBL" id="CAG8754556.1"/>
    </source>
</evidence>
<reference evidence="1" key="1">
    <citation type="submission" date="2021-06" db="EMBL/GenBank/DDBJ databases">
        <authorList>
            <person name="Kallberg Y."/>
            <person name="Tangrot J."/>
            <person name="Rosling A."/>
        </authorList>
    </citation>
    <scope>NUCLEOTIDE SEQUENCE</scope>
    <source>
        <strain evidence="1">CL551</strain>
    </source>
</reference>
<keyword evidence="2" id="KW-1185">Reference proteome</keyword>
<comment type="caution">
    <text evidence="1">The sequence shown here is derived from an EMBL/GenBank/DDBJ whole genome shotgun (WGS) entry which is preliminary data.</text>
</comment>